<dbReference type="Proteomes" id="UP000198644">
    <property type="component" value="Unassembled WGS sequence"/>
</dbReference>
<keyword evidence="2" id="KW-0808">Transferase</keyword>
<dbReference type="PANTHER" id="PTHR12149">
    <property type="entry name" value="FRUCTOSAMINE 3 KINASE-RELATED PROTEIN"/>
    <property type="match status" value="1"/>
</dbReference>
<gene>
    <name evidence="3" type="ORF">SAMN05216203_0295</name>
</gene>
<organism evidence="3 4">
    <name type="scientific">Marinobacter daqiaonensis</name>
    <dbReference type="NCBI Taxonomy" id="650891"/>
    <lineage>
        <taxon>Bacteria</taxon>
        <taxon>Pseudomonadati</taxon>
        <taxon>Pseudomonadota</taxon>
        <taxon>Gammaproteobacteria</taxon>
        <taxon>Pseudomonadales</taxon>
        <taxon>Marinobacteraceae</taxon>
        <taxon>Marinobacter</taxon>
    </lineage>
</organism>
<name>A0A1I6GNI4_9GAMM</name>
<dbReference type="PANTHER" id="PTHR12149:SF8">
    <property type="entry name" value="PROTEIN-RIBULOSAMINE 3-KINASE"/>
    <property type="match status" value="1"/>
</dbReference>
<evidence type="ECO:0000256" key="2">
    <source>
        <dbReference type="PIRNR" id="PIRNR006221"/>
    </source>
</evidence>
<reference evidence="3 4" key="1">
    <citation type="submission" date="2016-10" db="EMBL/GenBank/DDBJ databases">
        <authorList>
            <person name="de Groot N.N."/>
        </authorList>
    </citation>
    <scope>NUCLEOTIDE SEQUENCE [LARGE SCALE GENOMIC DNA]</scope>
    <source>
        <strain evidence="3 4">CGMCC 1.9167</strain>
    </source>
</reference>
<dbReference type="InterPro" id="IPR011009">
    <property type="entry name" value="Kinase-like_dom_sf"/>
</dbReference>
<dbReference type="EMBL" id="FOYW01000001">
    <property type="protein sequence ID" value="SFR43617.1"/>
    <property type="molecule type" value="Genomic_DNA"/>
</dbReference>
<sequence length="259" mass="29534">MEAEGLKSRPVHTKKNETGFADALFREAEGLALLREAVAVSGVEGVRVPEVYSVSEERLEMTGIVSQRQSDRLLRQLGHGLARIHGLPQGRYGFHLDNYIGLNPQKNTESDHWGRFFLEFRLGYQVSLIGDEKIRYRFTDILEQKGTLLTEWLDERCRAPSLLHGDLWSGNVMFDNAGAWLIDPAVYYGDSEADMAMTEMFGGFGPAFYQAYGERRPFSPDYASKREIYNLYHFLNHYNLFGGWYLGPCEKGFGLISRL</sequence>
<dbReference type="Gene3D" id="3.90.1200.10">
    <property type="match status" value="1"/>
</dbReference>
<evidence type="ECO:0000313" key="4">
    <source>
        <dbReference type="Proteomes" id="UP000198644"/>
    </source>
</evidence>
<comment type="similarity">
    <text evidence="1 2">Belongs to the fructosamine kinase family.</text>
</comment>
<protein>
    <submittedName>
        <fullName evidence="3">Fructosamine-3-kinase</fullName>
    </submittedName>
</protein>
<keyword evidence="4" id="KW-1185">Reference proteome</keyword>
<dbReference type="PIRSF" id="PIRSF006221">
    <property type="entry name" value="Ketosamine-3-kinase"/>
    <property type="match status" value="1"/>
</dbReference>
<dbReference type="Pfam" id="PF03881">
    <property type="entry name" value="Fructosamin_kin"/>
    <property type="match status" value="1"/>
</dbReference>
<accession>A0A1I6GNI4</accession>
<dbReference type="STRING" id="650891.SAMN05216203_0295"/>
<dbReference type="SUPFAM" id="SSF56112">
    <property type="entry name" value="Protein kinase-like (PK-like)"/>
    <property type="match status" value="1"/>
</dbReference>
<dbReference type="RefSeq" id="WP_092013173.1">
    <property type="nucleotide sequence ID" value="NZ_FOYW01000001.1"/>
</dbReference>
<dbReference type="GO" id="GO:0016301">
    <property type="term" value="F:kinase activity"/>
    <property type="evidence" value="ECO:0007669"/>
    <property type="project" value="UniProtKB-UniRule"/>
</dbReference>
<proteinExistence type="inferred from homology"/>
<evidence type="ECO:0000256" key="1">
    <source>
        <dbReference type="ARBA" id="ARBA00009460"/>
    </source>
</evidence>
<keyword evidence="2 3" id="KW-0418">Kinase</keyword>
<dbReference type="AlphaFoldDB" id="A0A1I6GNI4"/>
<dbReference type="OrthoDB" id="5291879at2"/>
<evidence type="ECO:0000313" key="3">
    <source>
        <dbReference type="EMBL" id="SFR43617.1"/>
    </source>
</evidence>
<dbReference type="InterPro" id="IPR016477">
    <property type="entry name" value="Fructo-/Ketosamine-3-kinase"/>
</dbReference>